<dbReference type="STRING" id="886738.Nlim_1058"/>
<accession>F3KKN4</accession>
<dbReference type="EMBL" id="AEGP01000040">
    <property type="protein sequence ID" value="EGG42043.1"/>
    <property type="molecule type" value="Genomic_DNA"/>
</dbReference>
<evidence type="ECO:0000256" key="1">
    <source>
        <dbReference type="SAM" id="Phobius"/>
    </source>
</evidence>
<keyword evidence="1" id="KW-0472">Membrane</keyword>
<dbReference type="AlphaFoldDB" id="F3KKN4"/>
<keyword evidence="1" id="KW-1133">Transmembrane helix</keyword>
<dbReference type="InterPro" id="IPR027560">
    <property type="entry name" value="PEFG-CTERM"/>
</dbReference>
<keyword evidence="1" id="KW-0812">Transmembrane</keyword>
<protein>
    <recommendedName>
        <fullName evidence="3">Peptidase</fullName>
    </recommendedName>
</protein>
<comment type="caution">
    <text evidence="2">The sequence shown here is derived from an EMBL/GenBank/DDBJ whole genome shotgun (WGS) entry which is preliminary data.</text>
</comment>
<name>F3KKN4_9ARCH</name>
<reference evidence="2" key="1">
    <citation type="journal article" date="2011" name="PLoS ONE">
        <title>Genome of a low-salinity ammonia-oxidizing archaeon determined by single-cell and metagenomic analysis.</title>
        <authorList>
            <person name="Blainey P.C."/>
            <person name="Mosier A.C."/>
            <person name="Potanina A."/>
            <person name="Francis C.A."/>
            <person name="Quake S.R."/>
        </authorList>
    </citation>
    <scope>NUCLEOTIDE SEQUENCE [LARGE SCALE GENOMIC DNA]</scope>
    <source>
        <strain evidence="2">SFB1</strain>
    </source>
</reference>
<dbReference type="Proteomes" id="UP000004348">
    <property type="component" value="Chromosome"/>
</dbReference>
<dbReference type="HOGENOM" id="CLU_034350_0_0_2"/>
<proteinExistence type="predicted"/>
<evidence type="ECO:0000313" key="2">
    <source>
        <dbReference type="EMBL" id="EGG42043.1"/>
    </source>
</evidence>
<dbReference type="NCBIfam" id="TIGR04296">
    <property type="entry name" value="PEFG-CTERM"/>
    <property type="match status" value="1"/>
</dbReference>
<sequence length="575" mass="64707">MIHRVLIIPIIIVFLTIISVQQSFEHGVGGESLPVSLNNKNATLSVGIQPSIFNPNDNESYLAIGLTDSKTDALIEHTIFDVKLSKNGKQIFNEKFYDDLGNLNIKIISKESSTIKIDGDKDPSSEGWTRKLFSPITMEGPIIVSGGLYKFHIEIATINSGEKILAEKPIEGAISIGEKTDHPVIGLDEKKYNFGITSYYDNVENFTFDSKNSTINFEMPFDWSKQNINQINVVHHEIHIPKTFGDMLATKYDVSLNDIPLAESSVTIDDYSEDARIVHVVLNKKDLLEIADHTNESKMFFSITPSKNIKFPLQANTGNAQFRVGLSWDPPVIHPEQNIAFNIDFDELFSDKKPKPVTFDFVLKQHGEEIFRKKSTGQTNSPTWTNIENYVFSSNNLGPIIVSIEQIDNNEHASVSFVSVVKPIDKPKQTFPIRLVSQINNNGIISSGNYFVDLTWFPTDLSPDEESEFVITIYDKQTLMPVRQAEYDFAILQNNNEIFQKHNIAPAGGSFVDFKFSESNVGSATLQIKNIDKTSQYVQLPILITPEFPFSVLMIFIIMFSLITIISFTNKKLTV</sequence>
<evidence type="ECO:0008006" key="3">
    <source>
        <dbReference type="Google" id="ProtNLM"/>
    </source>
</evidence>
<feature type="transmembrane region" description="Helical" evidence="1">
    <location>
        <begin position="548"/>
        <end position="569"/>
    </location>
</feature>
<organism evidence="2">
    <name type="scientific">Candidatus Nitrosarchaeum limnium SFB1</name>
    <dbReference type="NCBI Taxonomy" id="886738"/>
    <lineage>
        <taxon>Archaea</taxon>
        <taxon>Nitrososphaerota</taxon>
        <taxon>Nitrososphaeria</taxon>
        <taxon>Nitrosopumilales</taxon>
        <taxon>Nitrosopumilaceae</taxon>
        <taxon>Nitrosarchaeum</taxon>
    </lineage>
</organism>
<gene>
    <name evidence="2" type="ORF">Nlim_1058</name>
</gene>